<dbReference type="PANTHER" id="PTHR33480">
    <property type="entry name" value="SET DOMAIN-CONTAINING PROTEIN-RELATED"/>
    <property type="match status" value="1"/>
</dbReference>
<accession>A0A9Q1CTA8</accession>
<comment type="caution">
    <text evidence="2">The sequence shown here is derived from an EMBL/GenBank/DDBJ whole genome shotgun (WGS) entry which is preliminary data.</text>
</comment>
<keyword evidence="3" id="KW-1185">Reference proteome</keyword>
<gene>
    <name evidence="2" type="ORF">HOLleu_03305</name>
</gene>
<feature type="compositionally biased region" description="Acidic residues" evidence="1">
    <location>
        <begin position="94"/>
        <end position="105"/>
    </location>
</feature>
<evidence type="ECO:0000256" key="1">
    <source>
        <dbReference type="SAM" id="MobiDB-lite"/>
    </source>
</evidence>
<proteinExistence type="predicted"/>
<dbReference type="PANTHER" id="PTHR33480:SF1">
    <property type="entry name" value="TYR RECOMBINASE DOMAIN-CONTAINING PROTEIN"/>
    <property type="match status" value="1"/>
</dbReference>
<reference evidence="2" key="1">
    <citation type="submission" date="2021-10" db="EMBL/GenBank/DDBJ databases">
        <title>Tropical sea cucumber genome reveals ecological adaptation and Cuvierian tubules defense mechanism.</title>
        <authorList>
            <person name="Chen T."/>
        </authorList>
    </citation>
    <scope>NUCLEOTIDE SEQUENCE</scope>
    <source>
        <strain evidence="2">Nanhai2018</strain>
        <tissue evidence="2">Muscle</tissue>
    </source>
</reference>
<sequence>MPQVINLLQNGLDALACYLGNDIRMRIEYNGLPDSSIQVGEVSTFELDGEGGAPSTILPKQSLDSLEFDLQEEIEDDLMARSILTGKGERASDSEGENSSTEEEEMRPLVTSSGECVSSDAIARTRRPWTIEEKAAVSRLFDDNIGSGKLPGKNVLLKCLKSEPVLQDRTWTMIKDFIRNTIATRQRRKSRFL</sequence>
<dbReference type="Proteomes" id="UP001152320">
    <property type="component" value="Chromosome 1"/>
</dbReference>
<dbReference type="OrthoDB" id="6782517at2759"/>
<name>A0A9Q1CTA8_HOLLE</name>
<dbReference type="EMBL" id="JAIZAY010000001">
    <property type="protein sequence ID" value="KAJ8050199.1"/>
    <property type="molecule type" value="Genomic_DNA"/>
</dbReference>
<dbReference type="AlphaFoldDB" id="A0A9Q1CTA8"/>
<evidence type="ECO:0000313" key="2">
    <source>
        <dbReference type="EMBL" id="KAJ8050199.1"/>
    </source>
</evidence>
<evidence type="ECO:0000313" key="3">
    <source>
        <dbReference type="Proteomes" id="UP001152320"/>
    </source>
</evidence>
<organism evidence="2 3">
    <name type="scientific">Holothuria leucospilota</name>
    <name type="common">Black long sea cucumber</name>
    <name type="synonym">Mertensiothuria leucospilota</name>
    <dbReference type="NCBI Taxonomy" id="206669"/>
    <lineage>
        <taxon>Eukaryota</taxon>
        <taxon>Metazoa</taxon>
        <taxon>Echinodermata</taxon>
        <taxon>Eleutherozoa</taxon>
        <taxon>Echinozoa</taxon>
        <taxon>Holothuroidea</taxon>
        <taxon>Aspidochirotacea</taxon>
        <taxon>Aspidochirotida</taxon>
        <taxon>Holothuriidae</taxon>
        <taxon>Holothuria</taxon>
    </lineage>
</organism>
<feature type="region of interest" description="Disordered" evidence="1">
    <location>
        <begin position="85"/>
        <end position="113"/>
    </location>
</feature>
<protein>
    <submittedName>
        <fullName evidence="2">Uncharacterized protein</fullName>
    </submittedName>
</protein>